<keyword evidence="6" id="KW-1185">Reference proteome</keyword>
<evidence type="ECO:0000256" key="3">
    <source>
        <dbReference type="ARBA" id="ARBA00023002"/>
    </source>
</evidence>
<dbReference type="CDD" id="cd08249">
    <property type="entry name" value="enoyl_reductase_like"/>
    <property type="match status" value="1"/>
</dbReference>
<evidence type="ECO:0000259" key="4">
    <source>
        <dbReference type="SMART" id="SM00829"/>
    </source>
</evidence>
<dbReference type="Pfam" id="PF08240">
    <property type="entry name" value="ADH_N"/>
    <property type="match status" value="1"/>
</dbReference>
<dbReference type="Gene3D" id="3.90.180.10">
    <property type="entry name" value="Medium-chain alcohol dehydrogenases, catalytic domain"/>
    <property type="match status" value="1"/>
</dbReference>
<dbReference type="InterPro" id="IPR036291">
    <property type="entry name" value="NAD(P)-bd_dom_sf"/>
</dbReference>
<gene>
    <name evidence="5" type="ORF">GMOD_00007540</name>
</gene>
<dbReference type="SUPFAM" id="SSF50129">
    <property type="entry name" value="GroES-like"/>
    <property type="match status" value="1"/>
</dbReference>
<evidence type="ECO:0000256" key="1">
    <source>
        <dbReference type="ARBA" id="ARBA00008072"/>
    </source>
</evidence>
<proteinExistence type="inferred from homology"/>
<dbReference type="InterPro" id="IPR013149">
    <property type="entry name" value="ADH-like_C"/>
</dbReference>
<dbReference type="InterPro" id="IPR047122">
    <property type="entry name" value="Trans-enoyl_RdTase-like"/>
</dbReference>
<name>A0A3M7MDH9_9PLEO</name>
<dbReference type="SUPFAM" id="SSF51735">
    <property type="entry name" value="NAD(P)-binding Rossmann-fold domains"/>
    <property type="match status" value="1"/>
</dbReference>
<dbReference type="PANTHER" id="PTHR45348">
    <property type="entry name" value="HYPOTHETICAL OXIDOREDUCTASE (EUROFUNG)"/>
    <property type="match status" value="1"/>
</dbReference>
<dbReference type="Pfam" id="PF00107">
    <property type="entry name" value="ADH_zinc_N"/>
    <property type="match status" value="1"/>
</dbReference>
<dbReference type="Proteomes" id="UP000265663">
    <property type="component" value="Unassembled WGS sequence"/>
</dbReference>
<dbReference type="InterPro" id="IPR020843">
    <property type="entry name" value="ER"/>
</dbReference>
<evidence type="ECO:0000313" key="6">
    <source>
        <dbReference type="Proteomes" id="UP000265663"/>
    </source>
</evidence>
<protein>
    <submittedName>
        <fullName evidence="5">Zinc-binding dehydrogenase</fullName>
    </submittedName>
</protein>
<dbReference type="AlphaFoldDB" id="A0A3M7MDH9"/>
<dbReference type="Gene3D" id="3.40.50.720">
    <property type="entry name" value="NAD(P)-binding Rossmann-like Domain"/>
    <property type="match status" value="1"/>
</dbReference>
<evidence type="ECO:0000313" key="5">
    <source>
        <dbReference type="EMBL" id="RMZ72541.1"/>
    </source>
</evidence>
<evidence type="ECO:0000256" key="2">
    <source>
        <dbReference type="ARBA" id="ARBA00011245"/>
    </source>
</evidence>
<organism evidence="5 6">
    <name type="scientific">Pyrenophora seminiperda CCB06</name>
    <dbReference type="NCBI Taxonomy" id="1302712"/>
    <lineage>
        <taxon>Eukaryota</taxon>
        <taxon>Fungi</taxon>
        <taxon>Dikarya</taxon>
        <taxon>Ascomycota</taxon>
        <taxon>Pezizomycotina</taxon>
        <taxon>Dothideomycetes</taxon>
        <taxon>Pleosporomycetidae</taxon>
        <taxon>Pleosporales</taxon>
        <taxon>Pleosporineae</taxon>
        <taxon>Pleosporaceae</taxon>
        <taxon>Pyrenophora</taxon>
    </lineage>
</organism>
<feature type="domain" description="Enoyl reductase (ER)" evidence="4">
    <location>
        <begin position="11"/>
        <end position="355"/>
    </location>
</feature>
<comment type="subunit">
    <text evidence="2">Monomer.</text>
</comment>
<keyword evidence="3" id="KW-0560">Oxidoreductase</keyword>
<dbReference type="SMART" id="SM00829">
    <property type="entry name" value="PKS_ER"/>
    <property type="match status" value="1"/>
</dbReference>
<dbReference type="PANTHER" id="PTHR45348:SF3">
    <property type="entry name" value="ENOYL REDUCTASE (ER) DOMAIN-CONTAINING PROTEIN"/>
    <property type="match status" value="1"/>
</dbReference>
<dbReference type="EMBL" id="KE747833">
    <property type="protein sequence ID" value="RMZ72541.1"/>
    <property type="molecule type" value="Genomic_DNA"/>
</dbReference>
<sequence>MATHSAVATVGVKVPLAIIQVPTVTPTGQQVRIRVEWTASTPLDLHQNDGGLLVKHPQVLGDSLAGTVVEIGPDVARLSVGDQVFGFSWRTQAEKAQQEFCTAEEWMFAKLPAGFTPAAAVTLPNNFVTAVHTLKTDLGIEIPWPKPEGYVPESAEKAILVWGGSSSVGQFALQILRYYGHKNILVTASRKHHDKLKTLGAKEAFDYNDPNVVASILKAVGDTGVPLILDCIGSQEGSIAHIAKIVKSGAKVAILLPVIVRDSSDTQDPVYGMNVLRAAKWTDGVDVRGVRTHYYHHDEFFRLHLQPEIMHTFLKDGIVEPQKQRIVEGATLLERAQKAMDMLRRKEASMERLVWRVSDA</sequence>
<comment type="similarity">
    <text evidence="1">Belongs to the zinc-containing alcohol dehydrogenase family.</text>
</comment>
<dbReference type="OrthoDB" id="9992527at2759"/>
<dbReference type="InterPro" id="IPR013154">
    <property type="entry name" value="ADH-like_N"/>
</dbReference>
<dbReference type="InterPro" id="IPR011032">
    <property type="entry name" value="GroES-like_sf"/>
</dbReference>
<accession>A0A3M7MDH9</accession>
<dbReference type="GO" id="GO:0016651">
    <property type="term" value="F:oxidoreductase activity, acting on NAD(P)H"/>
    <property type="evidence" value="ECO:0007669"/>
    <property type="project" value="InterPro"/>
</dbReference>
<reference evidence="5 6" key="1">
    <citation type="journal article" date="2014" name="PLoS ONE">
        <title>De novo Genome Assembly of the Fungal Plant Pathogen Pyrenophora semeniperda.</title>
        <authorList>
            <person name="Soliai M.M."/>
            <person name="Meyer S.E."/>
            <person name="Udall J.A."/>
            <person name="Elzinga D.E."/>
            <person name="Hermansen R.A."/>
            <person name="Bodily P.M."/>
            <person name="Hart A.A."/>
            <person name="Coleman C.E."/>
        </authorList>
    </citation>
    <scope>NUCLEOTIDE SEQUENCE [LARGE SCALE GENOMIC DNA]</scope>
    <source>
        <strain evidence="5 6">CCB06</strain>
        <tissue evidence="5">Mycelium</tissue>
    </source>
</reference>